<dbReference type="EnsemblPlants" id="AVESA.00010b.r2.2CG0266290.1">
    <property type="protein sequence ID" value="AVESA.00010b.r2.2CG0266290.1.CDS.1"/>
    <property type="gene ID" value="AVESA.00010b.r2.2CG0266290"/>
</dbReference>
<name>A0ACD5ULC9_AVESA</name>
<organism evidence="1 2">
    <name type="scientific">Avena sativa</name>
    <name type="common">Oat</name>
    <dbReference type="NCBI Taxonomy" id="4498"/>
    <lineage>
        <taxon>Eukaryota</taxon>
        <taxon>Viridiplantae</taxon>
        <taxon>Streptophyta</taxon>
        <taxon>Embryophyta</taxon>
        <taxon>Tracheophyta</taxon>
        <taxon>Spermatophyta</taxon>
        <taxon>Magnoliopsida</taxon>
        <taxon>Liliopsida</taxon>
        <taxon>Poales</taxon>
        <taxon>Poaceae</taxon>
        <taxon>BOP clade</taxon>
        <taxon>Pooideae</taxon>
        <taxon>Poodae</taxon>
        <taxon>Poeae</taxon>
        <taxon>Poeae Chloroplast Group 1 (Aveneae type)</taxon>
        <taxon>Aveninae</taxon>
        <taxon>Avena</taxon>
    </lineage>
</organism>
<evidence type="ECO:0000313" key="2">
    <source>
        <dbReference type="Proteomes" id="UP001732700"/>
    </source>
</evidence>
<proteinExistence type="predicted"/>
<accession>A0ACD5ULC9</accession>
<reference evidence="1" key="1">
    <citation type="submission" date="2021-05" db="EMBL/GenBank/DDBJ databases">
        <authorList>
            <person name="Scholz U."/>
            <person name="Mascher M."/>
            <person name="Fiebig A."/>
        </authorList>
    </citation>
    <scope>NUCLEOTIDE SEQUENCE [LARGE SCALE GENOMIC DNA]</scope>
</reference>
<protein>
    <submittedName>
        <fullName evidence="1">Uncharacterized protein</fullName>
    </submittedName>
</protein>
<sequence>MAAAAFLLILLLVVAPGEAVGGDDAAELPHLELRGIEDAGRAYASDEPRKGQGITEHLKLARGCGRFAALLAATANASDFFSQRIVAGSGLTVFCPDDNAVAEFEPTFKTLSADDQLAVLLLHGAAARYGREQIAAFELAQVRTIAAVAATNKSHVLTVRDDGETVWLWPSPPPSSCGSGGAARVTKEVTSGDSPFGLAVAVYVVDAVLLPDHLRQLLDGGNEVAACTPSFGYLGWLQCTVQVWGALCMAGAGMMGILSGIFLSYFCGLREDAENQ</sequence>
<reference evidence="1" key="2">
    <citation type="submission" date="2025-09" db="UniProtKB">
        <authorList>
            <consortium name="EnsemblPlants"/>
        </authorList>
    </citation>
    <scope>IDENTIFICATION</scope>
</reference>
<dbReference type="Proteomes" id="UP001732700">
    <property type="component" value="Chromosome 2C"/>
</dbReference>
<evidence type="ECO:0000313" key="1">
    <source>
        <dbReference type="EnsemblPlants" id="AVESA.00010b.r2.2CG0266290.1.CDS.1"/>
    </source>
</evidence>
<keyword evidence="2" id="KW-1185">Reference proteome</keyword>